<dbReference type="Proteomes" id="UP000030003">
    <property type="component" value="Unassembled WGS sequence"/>
</dbReference>
<feature type="region of interest" description="Disordered" evidence="1">
    <location>
        <begin position="37"/>
        <end position="58"/>
    </location>
</feature>
<dbReference type="EMBL" id="AVBH01000014">
    <property type="protein sequence ID" value="KGO99476.1"/>
    <property type="molecule type" value="Genomic_DNA"/>
</dbReference>
<comment type="caution">
    <text evidence="2">The sequence shown here is derived from an EMBL/GenBank/DDBJ whole genome shotgun (WGS) entry which is preliminary data.</text>
</comment>
<organism evidence="2 3">
    <name type="scientific">Lysobacter defluvii IMMIB APB-9 = DSM 18482</name>
    <dbReference type="NCBI Taxonomy" id="1385515"/>
    <lineage>
        <taxon>Bacteria</taxon>
        <taxon>Pseudomonadati</taxon>
        <taxon>Pseudomonadota</taxon>
        <taxon>Gammaproteobacteria</taxon>
        <taxon>Lysobacterales</taxon>
        <taxon>Lysobacteraceae</taxon>
        <taxon>Novilysobacter</taxon>
    </lineage>
</organism>
<evidence type="ECO:0000256" key="1">
    <source>
        <dbReference type="SAM" id="MobiDB-lite"/>
    </source>
</evidence>
<dbReference type="OrthoDB" id="6044454at2"/>
<proteinExistence type="predicted"/>
<dbReference type="RefSeq" id="WP_027070192.1">
    <property type="nucleotide sequence ID" value="NZ_AUHT01000011.1"/>
</dbReference>
<reference evidence="2 3" key="1">
    <citation type="submission" date="2013-08" db="EMBL/GenBank/DDBJ databases">
        <title>Genomic analysis of Lysobacter defluvii.</title>
        <authorList>
            <person name="Wang Q."/>
            <person name="Wang G."/>
        </authorList>
    </citation>
    <scope>NUCLEOTIDE SEQUENCE [LARGE SCALE GENOMIC DNA]</scope>
    <source>
        <strain evidence="2 3">IMMIB APB-9</strain>
    </source>
</reference>
<keyword evidence="3" id="KW-1185">Reference proteome</keyword>
<accession>A0A0A0MC04</accession>
<name>A0A0A0MC04_9GAMM</name>
<sequence>MPQFRIRITGSDDDARAIINLLTSIEGIEHVEEISGLMPNMDDPDSSSAGLPDDEGPGMTLVEVDAGNDATAAKVRDAAEALARDLDVIVEFENSEYE</sequence>
<gene>
    <name evidence="2" type="ORF">N791_03280</name>
</gene>
<evidence type="ECO:0000313" key="3">
    <source>
        <dbReference type="Proteomes" id="UP000030003"/>
    </source>
</evidence>
<dbReference type="AlphaFoldDB" id="A0A0A0MC04"/>
<dbReference type="STRING" id="1385515.GCA_000423325_02153"/>
<dbReference type="eggNOG" id="ENOG5030X6M">
    <property type="taxonomic scope" value="Bacteria"/>
</dbReference>
<protein>
    <submittedName>
        <fullName evidence="2">Uncharacterized protein</fullName>
    </submittedName>
</protein>
<evidence type="ECO:0000313" key="2">
    <source>
        <dbReference type="EMBL" id="KGO99476.1"/>
    </source>
</evidence>